<organism evidence="6 7">
    <name type="scientific">Ramazzottius varieornatus</name>
    <name type="common">Water bear</name>
    <name type="synonym">Tardigrade</name>
    <dbReference type="NCBI Taxonomy" id="947166"/>
    <lineage>
        <taxon>Eukaryota</taxon>
        <taxon>Metazoa</taxon>
        <taxon>Ecdysozoa</taxon>
        <taxon>Tardigrada</taxon>
        <taxon>Eutardigrada</taxon>
        <taxon>Parachela</taxon>
        <taxon>Hypsibioidea</taxon>
        <taxon>Ramazzottiidae</taxon>
        <taxon>Ramazzottius</taxon>
    </lineage>
</organism>
<evidence type="ECO:0000313" key="6">
    <source>
        <dbReference type="EMBL" id="GAU93361.1"/>
    </source>
</evidence>
<dbReference type="InterPro" id="IPR000873">
    <property type="entry name" value="AMP-dep_synth/lig_dom"/>
</dbReference>
<dbReference type="EC" id="6.2.1.3" evidence="4"/>
<keyword evidence="7" id="KW-1185">Reference proteome</keyword>
<dbReference type="InterPro" id="IPR042099">
    <property type="entry name" value="ANL_N_sf"/>
</dbReference>
<keyword evidence="3" id="KW-0443">Lipid metabolism</keyword>
<feature type="domain" description="AMP-dependent synthetase/ligase" evidence="5">
    <location>
        <begin position="90"/>
        <end position="506"/>
    </location>
</feature>
<proteinExistence type="predicted"/>
<dbReference type="GO" id="GO:0004467">
    <property type="term" value="F:long-chain fatty acid-CoA ligase activity"/>
    <property type="evidence" value="ECO:0007669"/>
    <property type="project" value="UniProtKB-EC"/>
</dbReference>
<protein>
    <recommendedName>
        <fullName evidence="4">long-chain-fatty-acid--CoA ligase</fullName>
        <ecNumber evidence="4">6.2.1.3</ecNumber>
    </recommendedName>
</protein>
<evidence type="ECO:0000313" key="7">
    <source>
        <dbReference type="Proteomes" id="UP000186922"/>
    </source>
</evidence>
<evidence type="ECO:0000256" key="3">
    <source>
        <dbReference type="ARBA" id="ARBA00023098"/>
    </source>
</evidence>
<dbReference type="GO" id="GO:0016020">
    <property type="term" value="C:membrane"/>
    <property type="evidence" value="ECO:0007669"/>
    <property type="project" value="TreeGrafter"/>
</dbReference>
<evidence type="ECO:0000256" key="2">
    <source>
        <dbReference type="ARBA" id="ARBA00022832"/>
    </source>
</evidence>
<comment type="caution">
    <text evidence="6">The sequence shown here is derived from an EMBL/GenBank/DDBJ whole genome shotgun (WGS) entry which is preliminary data.</text>
</comment>
<sequence>MTVEIAKITLPDNASPKAELHSRPINGVSKHIHGSLVHVNGDGVVGDHFPLLAPADSFSTIEPDGAVKLRFGAEPQDKVTQPETVMSWFTNTVQANPEGPAMKVKRDGVWKTWTYTDYLNEVRTAAKGFIFLGLEPFHAVGIMGFNAPEWFISDIGAIFAGGLAVGIYTTNTPEACLYNATDARMNIVVVEDDKQLQKILQIRDQLPELKAVVQYMGKPAQSYPNVYSWEELMKFGASLPDTRLEERQANIAPNKCCTIIYTSGTTGNPKGAMLSHDNLIWTAKQATKMVALDKNDVFVSYLPLSHVAAQMTDLYLPITGGGVVYFCQPDALKGTLVDTLKEARPTAMIGVPRVWEKMEEKMRAAGKQNSGLKQSVTKWAKDIGLRGNYSKMKGESTPFGWTIANALVFKKVRQALGLDRCRFTCSGAAPLMKETQEFFLSLDIPVYDIYGMSECSAPHSVNVAGAFRIGSAGKEIPGAKTKIDKPDADGNGEICMYGRHVFMGYLGQKEKTEDTLDSEGYLRSGDVGKKDADGFLFITGRLKELIITAGGENIPPVALEDNLKAELPIISQAMVIGDKRKFLSVLLTLKSDIDMNTGEPLNRLTKPAQEWIKDHCGGAVVTTVDEARNLESLKTVVQKGIEAANKKAVSRAQIIQKFEILATDFSIPGGELGPTMKLKRSYVAKKYGETIEALYAANEA</sequence>
<dbReference type="Pfam" id="PF00501">
    <property type="entry name" value="AMP-binding"/>
    <property type="match status" value="1"/>
</dbReference>
<dbReference type="SUPFAM" id="SSF56801">
    <property type="entry name" value="Acetyl-CoA synthetase-like"/>
    <property type="match status" value="1"/>
</dbReference>
<dbReference type="Pfam" id="PF23562">
    <property type="entry name" value="AMP-binding_C_3"/>
    <property type="match status" value="1"/>
</dbReference>
<name>A0A1D1UV79_RAMVA</name>
<dbReference type="Proteomes" id="UP000186922">
    <property type="component" value="Unassembled WGS sequence"/>
</dbReference>
<evidence type="ECO:0000256" key="1">
    <source>
        <dbReference type="ARBA" id="ARBA00022598"/>
    </source>
</evidence>
<dbReference type="PANTHER" id="PTHR43272:SF32">
    <property type="entry name" value="AMP-DEPENDENT SYNTHETASE_LIGASE DOMAIN-CONTAINING PROTEIN"/>
    <property type="match status" value="1"/>
</dbReference>
<dbReference type="EMBL" id="BDGG01000002">
    <property type="protein sequence ID" value="GAU93361.1"/>
    <property type="molecule type" value="Genomic_DNA"/>
</dbReference>
<reference evidence="6 7" key="1">
    <citation type="journal article" date="2016" name="Nat. Commun.">
        <title>Extremotolerant tardigrade genome and improved radiotolerance of human cultured cells by tardigrade-unique protein.</title>
        <authorList>
            <person name="Hashimoto T."/>
            <person name="Horikawa D.D."/>
            <person name="Saito Y."/>
            <person name="Kuwahara H."/>
            <person name="Kozuka-Hata H."/>
            <person name="Shin-I T."/>
            <person name="Minakuchi Y."/>
            <person name="Ohishi K."/>
            <person name="Motoyama A."/>
            <person name="Aizu T."/>
            <person name="Enomoto A."/>
            <person name="Kondo K."/>
            <person name="Tanaka S."/>
            <person name="Hara Y."/>
            <person name="Koshikawa S."/>
            <person name="Sagara H."/>
            <person name="Miura T."/>
            <person name="Yokobori S."/>
            <person name="Miyagawa K."/>
            <person name="Suzuki Y."/>
            <person name="Kubo T."/>
            <person name="Oyama M."/>
            <person name="Kohara Y."/>
            <person name="Fujiyama A."/>
            <person name="Arakawa K."/>
            <person name="Katayama T."/>
            <person name="Toyoda A."/>
            <person name="Kunieda T."/>
        </authorList>
    </citation>
    <scope>NUCLEOTIDE SEQUENCE [LARGE SCALE GENOMIC DNA]</scope>
    <source>
        <strain evidence="6 7">YOKOZUNA-1</strain>
    </source>
</reference>
<gene>
    <name evidence="6" type="primary">RvY_05314-1</name>
    <name evidence="6" type="synonym">RvY_05314.1</name>
    <name evidence="6" type="ORF">RvY_05314</name>
</gene>
<evidence type="ECO:0000259" key="5">
    <source>
        <dbReference type="Pfam" id="PF00501"/>
    </source>
</evidence>
<dbReference type="GO" id="GO:0005783">
    <property type="term" value="C:endoplasmic reticulum"/>
    <property type="evidence" value="ECO:0007669"/>
    <property type="project" value="TreeGrafter"/>
</dbReference>
<dbReference type="OrthoDB" id="3633556at2759"/>
<dbReference type="InterPro" id="IPR020845">
    <property type="entry name" value="AMP-binding_CS"/>
</dbReference>
<evidence type="ECO:0000256" key="4">
    <source>
        <dbReference type="ARBA" id="ARBA00026121"/>
    </source>
</evidence>
<dbReference type="PROSITE" id="PS00455">
    <property type="entry name" value="AMP_BINDING"/>
    <property type="match status" value="1"/>
</dbReference>
<dbReference type="AlphaFoldDB" id="A0A1D1UV79"/>
<dbReference type="STRING" id="947166.A0A1D1UV79"/>
<keyword evidence="1" id="KW-0436">Ligase</keyword>
<dbReference type="Gene3D" id="3.40.50.12780">
    <property type="entry name" value="N-terminal domain of ligase-like"/>
    <property type="match status" value="2"/>
</dbReference>
<keyword evidence="2" id="KW-0276">Fatty acid metabolism</keyword>
<dbReference type="PANTHER" id="PTHR43272">
    <property type="entry name" value="LONG-CHAIN-FATTY-ACID--COA LIGASE"/>
    <property type="match status" value="1"/>
</dbReference>
<accession>A0A1D1UV79</accession>